<sequence>MGAWGAVIMGFFGSVFAALTMHHQWHLPWELWVLPFLVAMLIWVSAVWVLRLPGEDPVPSERARRAMYWSSFGEGIGLFLAANIVINVHRPDLLIPAMAIVVGLHFLPMAFAASFRPFYILGAALAVAGILGFVAPSPLGGGIAGFMAALGLWIAAVLAVRRHGRLKRGNRDDGAVPG</sequence>
<evidence type="ECO:0000313" key="3">
    <source>
        <dbReference type="Proteomes" id="UP001238179"/>
    </source>
</evidence>
<keyword evidence="1" id="KW-0472">Membrane</keyword>
<name>A0AA48GTX2_9BACT</name>
<dbReference type="AlphaFoldDB" id="A0AA48GTX2"/>
<feature type="transmembrane region" description="Helical" evidence="1">
    <location>
        <begin position="93"/>
        <end position="111"/>
    </location>
</feature>
<feature type="transmembrane region" description="Helical" evidence="1">
    <location>
        <begin position="141"/>
        <end position="160"/>
    </location>
</feature>
<keyword evidence="1" id="KW-0812">Transmembrane</keyword>
<feature type="transmembrane region" description="Helical" evidence="1">
    <location>
        <begin position="66"/>
        <end position="87"/>
    </location>
</feature>
<evidence type="ECO:0000313" key="2">
    <source>
        <dbReference type="EMBL" id="BDU71686.1"/>
    </source>
</evidence>
<dbReference type="KEGG" id="msil:METEAL_08600"/>
<feature type="transmembrane region" description="Helical" evidence="1">
    <location>
        <begin position="33"/>
        <end position="54"/>
    </location>
</feature>
<accession>A0AA48GTX2</accession>
<organism evidence="2 3">
    <name type="scientific">Mesoterricola silvestris</name>
    <dbReference type="NCBI Taxonomy" id="2927979"/>
    <lineage>
        <taxon>Bacteria</taxon>
        <taxon>Pseudomonadati</taxon>
        <taxon>Acidobacteriota</taxon>
        <taxon>Holophagae</taxon>
        <taxon>Holophagales</taxon>
        <taxon>Holophagaceae</taxon>
        <taxon>Mesoterricola</taxon>
    </lineage>
</organism>
<evidence type="ECO:0000256" key="1">
    <source>
        <dbReference type="SAM" id="Phobius"/>
    </source>
</evidence>
<feature type="transmembrane region" description="Helical" evidence="1">
    <location>
        <begin position="118"/>
        <end position="135"/>
    </location>
</feature>
<dbReference type="Proteomes" id="UP001238179">
    <property type="component" value="Chromosome"/>
</dbReference>
<gene>
    <name evidence="2" type="ORF">METEAL_08600</name>
</gene>
<reference evidence="3" key="1">
    <citation type="journal article" date="2023" name="Int. J. Syst. Evol. Microbiol.">
        <title>Mesoterricola silvestris gen. nov., sp. nov., Mesoterricola sediminis sp. nov., Geothrix oryzae sp. nov., Geothrix edaphica sp. nov., Geothrix rubra sp. nov., and Geothrix limicola sp. nov., six novel members of Acidobacteriota isolated from soils.</title>
        <authorList>
            <person name="Itoh H."/>
            <person name="Sugisawa Y."/>
            <person name="Mise K."/>
            <person name="Xu Z."/>
            <person name="Kuniyasu M."/>
            <person name="Ushijima N."/>
            <person name="Kawano K."/>
            <person name="Kobayashi E."/>
            <person name="Shiratori Y."/>
            <person name="Masuda Y."/>
            <person name="Senoo K."/>
        </authorList>
    </citation>
    <scope>NUCLEOTIDE SEQUENCE [LARGE SCALE GENOMIC DNA]</scope>
    <source>
        <strain evidence="3">W79</strain>
    </source>
</reference>
<proteinExistence type="predicted"/>
<dbReference type="EMBL" id="AP027080">
    <property type="protein sequence ID" value="BDU71686.1"/>
    <property type="molecule type" value="Genomic_DNA"/>
</dbReference>
<protein>
    <submittedName>
        <fullName evidence="2">Uncharacterized protein</fullName>
    </submittedName>
</protein>
<keyword evidence="1" id="KW-1133">Transmembrane helix</keyword>
<keyword evidence="3" id="KW-1185">Reference proteome</keyword>